<keyword evidence="5" id="KW-1003">Cell membrane</keyword>
<evidence type="ECO:0000313" key="18">
    <source>
        <dbReference type="Proteomes" id="UP001226867"/>
    </source>
</evidence>
<dbReference type="InterPro" id="IPR013014">
    <property type="entry name" value="PTS_EIIC_2"/>
</dbReference>
<evidence type="ECO:0000256" key="9">
    <source>
        <dbReference type="ARBA" id="ARBA00022683"/>
    </source>
</evidence>
<evidence type="ECO:0000256" key="4">
    <source>
        <dbReference type="ARBA" id="ARBA00022448"/>
    </source>
</evidence>
<keyword evidence="8" id="KW-0808">Transferase</keyword>
<dbReference type="InterPro" id="IPR036095">
    <property type="entry name" value="PTS_EIIB-like_sf"/>
</dbReference>
<dbReference type="PANTHER" id="PTHR30505:SF0">
    <property type="entry name" value="FRUCTOSE-LIKE PTS SYSTEM EIIBC COMPONENT-RELATED"/>
    <property type="match status" value="1"/>
</dbReference>
<dbReference type="InterPro" id="IPR006327">
    <property type="entry name" value="PTS_IIC_fruc"/>
</dbReference>
<keyword evidence="9" id="KW-0598">Phosphotransferase system</keyword>
<reference evidence="17 18" key="1">
    <citation type="submission" date="2023-07" db="EMBL/GenBank/DDBJ databases">
        <title>Sorghum-associated microbial communities from plants grown in Nebraska, USA.</title>
        <authorList>
            <person name="Schachtman D."/>
        </authorList>
    </citation>
    <scope>NUCLEOTIDE SEQUENCE [LARGE SCALE GENOMIC DNA]</scope>
    <source>
        <strain evidence="17 18">DS1607</strain>
    </source>
</reference>
<dbReference type="Proteomes" id="UP001226867">
    <property type="component" value="Unassembled WGS sequence"/>
</dbReference>
<dbReference type="PANTHER" id="PTHR30505">
    <property type="entry name" value="FRUCTOSE-LIKE PERMEASE"/>
    <property type="match status" value="1"/>
</dbReference>
<comment type="caution">
    <text evidence="17">The sequence shown here is derived from an EMBL/GenBank/DDBJ whole genome shotgun (WGS) entry which is preliminary data.</text>
</comment>
<evidence type="ECO:0000256" key="3">
    <source>
        <dbReference type="ARBA" id="ARBA00012799"/>
    </source>
</evidence>
<evidence type="ECO:0000256" key="12">
    <source>
        <dbReference type="ARBA" id="ARBA00022989"/>
    </source>
</evidence>
<dbReference type="Gene3D" id="3.40.50.2300">
    <property type="match status" value="2"/>
</dbReference>
<evidence type="ECO:0000256" key="13">
    <source>
        <dbReference type="ARBA" id="ARBA00023136"/>
    </source>
</evidence>
<dbReference type="PROSITE" id="PS51099">
    <property type="entry name" value="PTS_EIIB_TYPE_2"/>
    <property type="match status" value="1"/>
</dbReference>
<feature type="transmembrane region" description="Helical" evidence="14">
    <location>
        <begin position="397"/>
        <end position="422"/>
    </location>
</feature>
<dbReference type="NCBIfam" id="TIGR00829">
    <property type="entry name" value="FRU"/>
    <property type="match status" value="1"/>
</dbReference>
<dbReference type="CDD" id="cd05569">
    <property type="entry name" value="PTS_IIB_fructose"/>
    <property type="match status" value="1"/>
</dbReference>
<evidence type="ECO:0000256" key="6">
    <source>
        <dbReference type="ARBA" id="ARBA00022553"/>
    </source>
</evidence>
<keyword evidence="6" id="KW-0597">Phosphoprotein</keyword>
<evidence type="ECO:0000256" key="14">
    <source>
        <dbReference type="SAM" id="Phobius"/>
    </source>
</evidence>
<dbReference type="EC" id="2.7.1.202" evidence="3"/>
<gene>
    <name evidence="17" type="ORF">J2W36_000494</name>
</gene>
<keyword evidence="7" id="KW-0762">Sugar transport</keyword>
<evidence type="ECO:0000256" key="11">
    <source>
        <dbReference type="ARBA" id="ARBA00022777"/>
    </source>
</evidence>
<evidence type="ECO:0000256" key="2">
    <source>
        <dbReference type="ARBA" id="ARBA00004429"/>
    </source>
</evidence>
<keyword evidence="12 14" id="KW-1133">Transmembrane helix</keyword>
<evidence type="ECO:0000256" key="5">
    <source>
        <dbReference type="ARBA" id="ARBA00022475"/>
    </source>
</evidence>
<feature type="domain" description="PTS EIIB type-2" evidence="15">
    <location>
        <begin position="136"/>
        <end position="231"/>
    </location>
</feature>
<evidence type="ECO:0000256" key="10">
    <source>
        <dbReference type="ARBA" id="ARBA00022692"/>
    </source>
</evidence>
<dbReference type="Pfam" id="PF02302">
    <property type="entry name" value="PTS_IIB"/>
    <property type="match status" value="2"/>
</dbReference>
<keyword evidence="18" id="KW-1185">Reference proteome</keyword>
<feature type="transmembrane region" description="Helical" evidence="14">
    <location>
        <begin position="434"/>
        <end position="452"/>
    </location>
</feature>
<feature type="domain" description="PTS EIIC type-2" evidence="16">
    <location>
        <begin position="271"/>
        <end position="602"/>
    </location>
</feature>
<organism evidence="17 18">
    <name type="scientific">Variovorax ginsengisoli</name>
    <dbReference type="NCBI Taxonomy" id="363844"/>
    <lineage>
        <taxon>Bacteria</taxon>
        <taxon>Pseudomonadati</taxon>
        <taxon>Pseudomonadota</taxon>
        <taxon>Betaproteobacteria</taxon>
        <taxon>Burkholderiales</taxon>
        <taxon>Comamonadaceae</taxon>
        <taxon>Variovorax</taxon>
    </lineage>
</organism>
<feature type="transmembrane region" description="Helical" evidence="14">
    <location>
        <begin position="578"/>
        <end position="599"/>
    </location>
</feature>
<comment type="catalytic activity">
    <reaction evidence="1">
        <text>D-fructose(out) + N(pros)-phospho-L-histidyl-[protein] = D-fructose 1-phosphate(in) + L-histidyl-[protein]</text>
        <dbReference type="Rhea" id="RHEA:49252"/>
        <dbReference type="Rhea" id="RHEA-COMP:9745"/>
        <dbReference type="Rhea" id="RHEA-COMP:9746"/>
        <dbReference type="ChEBI" id="CHEBI:29979"/>
        <dbReference type="ChEBI" id="CHEBI:37721"/>
        <dbReference type="ChEBI" id="CHEBI:58674"/>
        <dbReference type="ChEBI" id="CHEBI:64837"/>
        <dbReference type="EC" id="2.7.1.202"/>
    </reaction>
</comment>
<keyword evidence="11" id="KW-0418">Kinase</keyword>
<dbReference type="InterPro" id="IPR013011">
    <property type="entry name" value="PTS_EIIB_2"/>
</dbReference>
<dbReference type="NCBIfam" id="TIGR01427">
    <property type="entry name" value="PTS_IIC_fructo"/>
    <property type="match status" value="1"/>
</dbReference>
<evidence type="ECO:0000256" key="7">
    <source>
        <dbReference type="ARBA" id="ARBA00022597"/>
    </source>
</evidence>
<evidence type="ECO:0000313" key="17">
    <source>
        <dbReference type="EMBL" id="MDP9898259.1"/>
    </source>
</evidence>
<proteinExistence type="predicted"/>
<dbReference type="InterPro" id="IPR003501">
    <property type="entry name" value="PTS_EIIB_2/3"/>
</dbReference>
<keyword evidence="13 14" id="KW-0472">Membrane</keyword>
<dbReference type="SUPFAM" id="SSF52794">
    <property type="entry name" value="PTS system IIB component-like"/>
    <property type="match status" value="2"/>
</dbReference>
<comment type="subcellular location">
    <subcellularLocation>
        <location evidence="2">Cell inner membrane</location>
        <topology evidence="2">Multi-pass membrane protein</topology>
    </subcellularLocation>
</comment>
<feature type="transmembrane region" description="Helical" evidence="14">
    <location>
        <begin position="537"/>
        <end position="558"/>
    </location>
</feature>
<sequence length="608" mass="60714">MAQLIAIAASQAGPAHSFMVAEALRAAAATLGHRIALSVHSSLGTQGGFSDTELARASAIIVVADMPIDRQELLGTVKAPLHEASPAAVLADAPRVLREALAHAGVAVNNLPAAAPMTAAGAAAATAAAPAAALNIVAITSCPTGVAHTFMAAEALEQGAKALGYRIKVETQGSVGAQNTLQPQDIAGADLVVIAADTQVNRDRFAGKRLYATGTKAAIHDAAAVFAQAQAQAAVWGAATGSADTPGAAGAAGTGAAAAASAPAQRESVSIYKHLMTGVSFMLPFVVAGGLLIALAFALGGIYVYDDAHKGTLGWVLFQVGAKAGFALMLPALGGYIAYSIADRPGIAPGMIGGMLAGTVGAGFLGAIAAGFIAGYSVKLLNRWIKLPRGLEGLKPVLLLPLLGAAIVGVLMMMVIGTPMAVVMTALTEWLKGLQTGSAVLLGVVLGGMMAVDMGGPVNKAAYVFSTTLIASGVATPMAAAMAAGMTPPLGIALACWLFKSRFTAEEREASKAAAVLGLAFITEGAIPFVARDPLRVIPACVIGSAVAGGLSMAWNIGLQAPHGGVFVLAIPNAVNHVVLYAAAIVAGSVVTSVALGLFKKRLPTAAA</sequence>
<feature type="transmembrane region" description="Helical" evidence="14">
    <location>
        <begin position="464"/>
        <end position="490"/>
    </location>
</feature>
<name>A0ABT9S1N2_9BURK</name>
<feature type="transmembrane region" description="Helical" evidence="14">
    <location>
        <begin position="281"/>
        <end position="304"/>
    </location>
</feature>
<evidence type="ECO:0000259" key="15">
    <source>
        <dbReference type="PROSITE" id="PS51099"/>
    </source>
</evidence>
<protein>
    <recommendedName>
        <fullName evidence="3">protein-N(pi)-phosphohistidine--D-fructose phosphotransferase</fullName>
        <ecNumber evidence="3">2.7.1.202</ecNumber>
    </recommendedName>
</protein>
<evidence type="ECO:0000256" key="1">
    <source>
        <dbReference type="ARBA" id="ARBA00001401"/>
    </source>
</evidence>
<dbReference type="RefSeq" id="WP_307688088.1">
    <property type="nucleotide sequence ID" value="NZ_JAUSRO010000002.1"/>
</dbReference>
<dbReference type="EMBL" id="JAUSRO010000002">
    <property type="protein sequence ID" value="MDP9898259.1"/>
    <property type="molecule type" value="Genomic_DNA"/>
</dbReference>
<accession>A0ABT9S1N2</accession>
<feature type="transmembrane region" description="Helical" evidence="14">
    <location>
        <begin position="510"/>
        <end position="530"/>
    </location>
</feature>
<dbReference type="InterPro" id="IPR003353">
    <property type="entry name" value="PTS_IIB_fruc"/>
</dbReference>
<dbReference type="InterPro" id="IPR050864">
    <property type="entry name" value="Bacterial_PTS_Sugar_Transport"/>
</dbReference>
<keyword evidence="4" id="KW-0813">Transport</keyword>
<dbReference type="PROSITE" id="PS51104">
    <property type="entry name" value="PTS_EIIC_TYPE_2"/>
    <property type="match status" value="1"/>
</dbReference>
<evidence type="ECO:0000259" key="16">
    <source>
        <dbReference type="PROSITE" id="PS51104"/>
    </source>
</evidence>
<feature type="transmembrane region" description="Helical" evidence="14">
    <location>
        <begin position="351"/>
        <end position="376"/>
    </location>
</feature>
<feature type="transmembrane region" description="Helical" evidence="14">
    <location>
        <begin position="316"/>
        <end position="339"/>
    </location>
</feature>
<evidence type="ECO:0000256" key="8">
    <source>
        <dbReference type="ARBA" id="ARBA00022679"/>
    </source>
</evidence>
<keyword evidence="10 14" id="KW-0812">Transmembrane</keyword>